<evidence type="ECO:0000313" key="5">
    <source>
        <dbReference type="Proteomes" id="UP000029578"/>
    </source>
</evidence>
<reference evidence="4 5" key="1">
    <citation type="submission" date="2014-07" db="EMBL/GenBank/DDBJ databases">
        <authorList>
            <person name="McCorrison J."/>
            <person name="Sanka R."/>
            <person name="Torralba M."/>
            <person name="Gillis M."/>
            <person name="Haft D.H."/>
            <person name="Methe B."/>
            <person name="Sutton G."/>
            <person name="Nelson K.E."/>
        </authorList>
    </citation>
    <scope>NUCLEOTIDE SEQUENCE [LARGE SCALE GENOMIC DNA]</scope>
    <source>
        <strain evidence="4 5">DNF00666</strain>
    </source>
</reference>
<feature type="coiled-coil region" evidence="1">
    <location>
        <begin position="23"/>
        <end position="68"/>
    </location>
</feature>
<name>A0A096B688_9BACT</name>
<accession>A0A096B688</accession>
<sequence length="561" mass="65452">MERAVLYILFLLLPTTLFAGSKTQQLRQKLDNLLEQRNAIIDNKNKNINRLKKNLTTSENTLKRLQTYDQLFKEYYVFQFDSAMTYLNKGIKLAKETQNTYYYNSNTISKAELLSIGGLYNEAIHEIEQVDTTVLDKAQHFEYYFSLFRIHTYWADFCNDKTYTPTHRLKAQEYLKKAIPFRDETDKTYEYYLGEYAVFVLNNPQAARTHYLKAIKQLPQNSRFYAMSCFALSGSYGNEGNTEKQEEFLLLSSIADIENCTMENFALQNLAMYIFEHNKDELDLAQQYIQTALEDAHFYNNRLRIIEISSKLPVIVSSYQQTLNQRNKVQMTAIIVISLLLLFLLSAVFYIVKQTKRLSLQQQELQKNNNQLSELNRQQKELNTQLHGLNALLVDTNSKRERLAKLYIDLCAKYIARLKKQQTLVKRKIKANQTTELLSQLSSERLSEEDAATFLSRFDKTFLDLYPDFTEELNSLLLPKGQIQNKSTDELTTEQRIMALIRLGVKESAEIADLLFYSPQTIYNYRSVLKGKAINKETFEEEVMKLCRVIGKSTSTQFKPE</sequence>
<keyword evidence="1" id="KW-0175">Coiled coil</keyword>
<feature type="coiled-coil region" evidence="1">
    <location>
        <begin position="355"/>
        <end position="392"/>
    </location>
</feature>
<keyword evidence="2" id="KW-1133">Transmembrane helix</keyword>
<organism evidence="4 5">
    <name type="scientific">Prevotella melaninogenica DNF00666</name>
    <dbReference type="NCBI Taxonomy" id="1401073"/>
    <lineage>
        <taxon>Bacteria</taxon>
        <taxon>Pseudomonadati</taxon>
        <taxon>Bacteroidota</taxon>
        <taxon>Bacteroidia</taxon>
        <taxon>Bacteroidales</taxon>
        <taxon>Prevotellaceae</taxon>
        <taxon>Prevotella</taxon>
    </lineage>
</organism>
<evidence type="ECO:0000256" key="1">
    <source>
        <dbReference type="SAM" id="Coils"/>
    </source>
</evidence>
<dbReference type="EMBL" id="JRNS01000139">
    <property type="protein sequence ID" value="KGF54496.1"/>
    <property type="molecule type" value="Genomic_DNA"/>
</dbReference>
<evidence type="ECO:0000259" key="3">
    <source>
        <dbReference type="Pfam" id="PF19904"/>
    </source>
</evidence>
<protein>
    <submittedName>
        <fullName evidence="4">Regulatory protein</fullName>
    </submittedName>
</protein>
<evidence type="ECO:0000313" key="4">
    <source>
        <dbReference type="EMBL" id="KGF54496.1"/>
    </source>
</evidence>
<keyword evidence="2" id="KW-0812">Transmembrane</keyword>
<dbReference type="RefSeq" id="WP_036862328.1">
    <property type="nucleotide sequence ID" value="NZ_JRNS01000139.1"/>
</dbReference>
<keyword evidence="2" id="KW-0472">Membrane</keyword>
<evidence type="ECO:0000256" key="2">
    <source>
        <dbReference type="SAM" id="Phobius"/>
    </source>
</evidence>
<dbReference type="Pfam" id="PF19904">
    <property type="entry name" value="DUF6377"/>
    <property type="match status" value="1"/>
</dbReference>
<comment type="caution">
    <text evidence="4">The sequence shown here is derived from an EMBL/GenBank/DDBJ whole genome shotgun (WGS) entry which is preliminary data.</text>
</comment>
<dbReference type="Proteomes" id="UP000029578">
    <property type="component" value="Unassembled WGS sequence"/>
</dbReference>
<gene>
    <name evidence="4" type="ORF">HMPREF0661_02200</name>
</gene>
<feature type="transmembrane region" description="Helical" evidence="2">
    <location>
        <begin position="331"/>
        <end position="352"/>
    </location>
</feature>
<feature type="domain" description="DUF6377" evidence="3">
    <location>
        <begin position="256"/>
        <end position="512"/>
    </location>
</feature>
<dbReference type="InterPro" id="IPR045957">
    <property type="entry name" value="DUF6377"/>
</dbReference>
<dbReference type="AlphaFoldDB" id="A0A096B688"/>
<proteinExistence type="predicted"/>